<name>A0A348WH40_9RHOB</name>
<evidence type="ECO:0000313" key="3">
    <source>
        <dbReference type="EMBL" id="HAR53852.1"/>
    </source>
</evidence>
<feature type="domain" description="Alpha/beta hydrolase fold-3" evidence="2">
    <location>
        <begin position="73"/>
        <end position="181"/>
    </location>
</feature>
<organism evidence="3 4">
    <name type="scientific">Roseovarius nubinhibens</name>
    <dbReference type="NCBI Taxonomy" id="314263"/>
    <lineage>
        <taxon>Bacteria</taxon>
        <taxon>Pseudomonadati</taxon>
        <taxon>Pseudomonadota</taxon>
        <taxon>Alphaproteobacteria</taxon>
        <taxon>Rhodobacterales</taxon>
        <taxon>Roseobacteraceae</taxon>
        <taxon>Roseovarius</taxon>
    </lineage>
</organism>
<comment type="caution">
    <text evidence="3">The sequence shown here is derived from an EMBL/GenBank/DDBJ whole genome shotgun (WGS) entry which is preliminary data.</text>
</comment>
<dbReference type="RefSeq" id="WP_339851883.1">
    <property type="nucleotide sequence ID" value="NZ_CAXAXR010000002.1"/>
</dbReference>
<dbReference type="EMBL" id="DMVW01000178">
    <property type="protein sequence ID" value="HAR53852.1"/>
    <property type="molecule type" value="Genomic_DNA"/>
</dbReference>
<dbReference type="InterPro" id="IPR013094">
    <property type="entry name" value="AB_hydrolase_3"/>
</dbReference>
<dbReference type="Pfam" id="PF07859">
    <property type="entry name" value="Abhydrolase_3"/>
    <property type="match status" value="1"/>
</dbReference>
<dbReference type="Gene3D" id="3.40.50.1820">
    <property type="entry name" value="alpha/beta hydrolase"/>
    <property type="match status" value="1"/>
</dbReference>
<evidence type="ECO:0000313" key="4">
    <source>
        <dbReference type="Proteomes" id="UP000264719"/>
    </source>
</evidence>
<dbReference type="InterPro" id="IPR050300">
    <property type="entry name" value="GDXG_lipolytic_enzyme"/>
</dbReference>
<dbReference type="GO" id="GO:0016787">
    <property type="term" value="F:hydrolase activity"/>
    <property type="evidence" value="ECO:0007669"/>
    <property type="project" value="UniProtKB-KW"/>
</dbReference>
<reference evidence="3 4" key="1">
    <citation type="journal article" date="2018" name="Nat. Biotechnol.">
        <title>A standardized bacterial taxonomy based on genome phylogeny substantially revises the tree of life.</title>
        <authorList>
            <person name="Parks D.H."/>
            <person name="Chuvochina M."/>
            <person name="Waite D.W."/>
            <person name="Rinke C."/>
            <person name="Skarshewski A."/>
            <person name="Chaumeil P.A."/>
            <person name="Hugenholtz P."/>
        </authorList>
    </citation>
    <scope>NUCLEOTIDE SEQUENCE [LARGE SCALE GENOMIC DNA]</scope>
    <source>
        <strain evidence="3">UBA9169</strain>
    </source>
</reference>
<dbReference type="SUPFAM" id="SSF53474">
    <property type="entry name" value="alpha/beta-Hydrolases"/>
    <property type="match status" value="1"/>
</dbReference>
<gene>
    <name evidence="3" type="ORF">DCS45_18525</name>
</gene>
<proteinExistence type="predicted"/>
<dbReference type="PANTHER" id="PTHR48081">
    <property type="entry name" value="AB HYDROLASE SUPERFAMILY PROTEIN C4A8.06C"/>
    <property type="match status" value="1"/>
</dbReference>
<dbReference type="Proteomes" id="UP000264719">
    <property type="component" value="Unassembled WGS sequence"/>
</dbReference>
<keyword evidence="1 3" id="KW-0378">Hydrolase</keyword>
<dbReference type="InterPro" id="IPR029058">
    <property type="entry name" value="AB_hydrolase_fold"/>
</dbReference>
<accession>A0A348WH40</accession>
<dbReference type="AlphaFoldDB" id="A0A348WH40"/>
<dbReference type="PANTHER" id="PTHR48081:SF33">
    <property type="entry name" value="KYNURENINE FORMAMIDASE"/>
    <property type="match status" value="1"/>
</dbReference>
<sequence>MTTQSTPSRDWDDAFNNMGHVAGSEKLPGQWQAEATAYRDATQGWTCDIAYGDAPRERLDLLRPEGAAKGLAIFIHGGFWMRLDKSYWSHLAAGARANGWAVAIPSYTLAPEARISEMTRQMARAVTRAATEIDGPIRLAGHSAGGHLVTRLICGDSTLPSEVLSRITGVTSISGLHDLRPLMHTAMNNTLHLDPIEAAAESAALQTPHPGQHLTCWVGGGERPEFIRQSQLLALMWDGLDTGCRLEIDGDHNHFTVLEDLRRPDSPITRAWLGR</sequence>
<protein>
    <submittedName>
        <fullName evidence="3">Alpha/beta hydrolase</fullName>
    </submittedName>
</protein>
<evidence type="ECO:0000259" key="2">
    <source>
        <dbReference type="Pfam" id="PF07859"/>
    </source>
</evidence>
<evidence type="ECO:0000256" key="1">
    <source>
        <dbReference type="ARBA" id="ARBA00022801"/>
    </source>
</evidence>